<evidence type="ECO:0000313" key="3">
    <source>
        <dbReference type="Proteomes" id="UP000035682"/>
    </source>
</evidence>
<feature type="region of interest" description="Disordered" evidence="1">
    <location>
        <begin position="746"/>
        <end position="769"/>
    </location>
</feature>
<evidence type="ECO:0000313" key="2">
    <source>
        <dbReference type="EMBL" id="CEF68225.1"/>
    </source>
</evidence>
<gene>
    <name evidence="2 4 5" type="ORF">SRAE_2000288300</name>
</gene>
<accession>A0A090LL31</accession>
<reference evidence="2 3" key="1">
    <citation type="submission" date="2014-09" db="EMBL/GenBank/DDBJ databases">
        <authorList>
            <person name="Martin A.A."/>
        </authorList>
    </citation>
    <scope>NUCLEOTIDE SEQUENCE</scope>
    <source>
        <strain evidence="3">ED321</strain>
        <strain evidence="2">ED321 Heterogonic</strain>
    </source>
</reference>
<keyword evidence="3" id="KW-1185">Reference proteome</keyword>
<dbReference type="AlphaFoldDB" id="A0A090LL31"/>
<evidence type="ECO:0000313" key="5">
    <source>
        <dbReference type="WormBase" id="SRAE_2000288300"/>
    </source>
</evidence>
<evidence type="ECO:0000256" key="1">
    <source>
        <dbReference type="SAM" id="MobiDB-lite"/>
    </source>
</evidence>
<dbReference type="eggNOG" id="KOG2461">
    <property type="taxonomic scope" value="Eukaryota"/>
</dbReference>
<organism evidence="2">
    <name type="scientific">Strongyloides ratti</name>
    <name type="common">Parasitic roundworm</name>
    <dbReference type="NCBI Taxonomy" id="34506"/>
    <lineage>
        <taxon>Eukaryota</taxon>
        <taxon>Metazoa</taxon>
        <taxon>Ecdysozoa</taxon>
        <taxon>Nematoda</taxon>
        <taxon>Chromadorea</taxon>
        <taxon>Rhabditida</taxon>
        <taxon>Tylenchina</taxon>
        <taxon>Panagrolaimomorpha</taxon>
        <taxon>Strongyloidoidea</taxon>
        <taxon>Strongyloididae</taxon>
        <taxon>Strongyloides</taxon>
    </lineage>
</organism>
<feature type="region of interest" description="Disordered" evidence="1">
    <location>
        <begin position="316"/>
        <end position="355"/>
    </location>
</feature>
<dbReference type="GeneID" id="36380590"/>
<protein>
    <submittedName>
        <fullName evidence="2 4">Uncharacterized protein</fullName>
    </submittedName>
</protein>
<dbReference type="CTD" id="36380590"/>
<reference evidence="4" key="2">
    <citation type="submission" date="2020-12" db="UniProtKB">
        <authorList>
            <consortium name="WormBaseParasite"/>
        </authorList>
    </citation>
    <scope>IDENTIFICATION</scope>
</reference>
<proteinExistence type="predicted"/>
<dbReference type="WBParaSite" id="SRAE_2000288300.1">
    <property type="protein sequence ID" value="SRAE_2000288300.1"/>
    <property type="gene ID" value="WBGene00263097"/>
</dbReference>
<sequence>MFSTKFVKFFKNDRKAVVKKKYANIQEFMAATGIDPEITREELEKILKVCDGSWQQMCEDSGLENFKKKNDTIGLRKRKLSLVGEENNDLQCKIAAKKSLLSKDSACSSVENVIETSTIARDATILSKDSSIASSINILKNNDFMDFAVTEDTTYVSTDNVNQMDTFELENTTSNAPSINMLQNSTFKAFDNQSISENMDFPFVNDTIDTGGKFSYLSNTILSNKNNQSTVSSKNFSLNVANDKDFQDFQEDPHTVNQDNHNKVSKNTFRRSSRILNRTLNLSSFMSSSQHTEVQSIRLAQDQDFCDLAYTPGNEQRSKLRNKTLDNSRGSTTSFLTKVSSTRKKKESSRRTEMPSLRLSQDQDFNEFADFSNVSKKSRWRGRTLDSTRESTISVASKKKLPDVFTIEEESSRRTEMPSLRLSQDQDFNEFANFSDVSKKSRWRGRTLDSTRESTISVASKFSTNTKNIKNVSDTKKSSDVFTIEEESSRQTVMPSIRLSQNQDFNEFVDTSNASKKSRWRGRTLDSTRESTISVTSKLSTNAKNVKNVSGTKKLPDANTIEEESLLQTELPSMKLKQNHDFKEFIDIPTTSKESKWRGRTIDDTLEFSTVEEYEMLTKPKIRFLGRTSLNSTDYIVPKGPIVPKNNFDENSSEASQLTMSTRRRSLRSVSINSIDTRLLPKPIRIKTKRNLDISGYSNDDPKVAFRKIQEQREKKIVVNNDTGDKDLFENDKSLVLKKTDYSKSTLSSQSIMSSQEVEEEDNSRKEVRRSKRINNMKSIINTNDSVFQTETPFFKRNSRKISKSFNKLNNSANESVMSSPKSFASEGYSEFPILIDESVANEENISKKTGKHVIVRGKKQQQKVLVVRRPKVTKPNEDQIQFLNVRRSRRNRIPPVDDSLLQKPIYERDENGLLTLVGVSEVVVKDPLFIKYGTADFEEIKHIKAVQNRIKRQKKKAKDQNLAYYGIKSNV</sequence>
<dbReference type="OrthoDB" id="5847181at2759"/>
<dbReference type="RefSeq" id="XP_024507425.1">
    <property type="nucleotide sequence ID" value="XM_024654004.1"/>
</dbReference>
<name>A0A090LL31_STRRB</name>
<feature type="compositionally biased region" description="Polar residues" evidence="1">
    <location>
        <begin position="325"/>
        <end position="336"/>
    </location>
</feature>
<dbReference type="Proteomes" id="UP000035682">
    <property type="component" value="Unplaced"/>
</dbReference>
<dbReference type="EMBL" id="LN609529">
    <property type="protein sequence ID" value="CEF68225.1"/>
    <property type="molecule type" value="Genomic_DNA"/>
</dbReference>
<dbReference type="WormBase" id="SRAE_2000288300">
    <property type="protein sequence ID" value="SRP06366"/>
    <property type="gene ID" value="WBGene00263097"/>
</dbReference>
<evidence type="ECO:0000313" key="4">
    <source>
        <dbReference type="WBParaSite" id="SRAE_2000288300.1"/>
    </source>
</evidence>
<feature type="compositionally biased region" description="Low complexity" evidence="1">
    <location>
        <begin position="746"/>
        <end position="756"/>
    </location>
</feature>